<evidence type="ECO:0000313" key="2">
    <source>
        <dbReference type="Proteomes" id="UP000309997"/>
    </source>
</evidence>
<protein>
    <submittedName>
        <fullName evidence="1">Uncharacterized protein</fullName>
    </submittedName>
</protein>
<dbReference type="Proteomes" id="UP000309997">
    <property type="component" value="Unassembled WGS sequence"/>
</dbReference>
<reference evidence="1 2" key="1">
    <citation type="journal article" date="2024" name="Plant Biotechnol. J.">
        <title>Genome and CRISPR/Cas9 system of a widespread forest tree (Populus alba) in the world.</title>
        <authorList>
            <person name="Liu Y.J."/>
            <person name="Jiang P.F."/>
            <person name="Han X.M."/>
            <person name="Li X.Y."/>
            <person name="Wang H.M."/>
            <person name="Wang Y.J."/>
            <person name="Wang X.X."/>
            <person name="Zeng Q.Y."/>
        </authorList>
    </citation>
    <scope>NUCLEOTIDE SEQUENCE [LARGE SCALE GENOMIC DNA]</scope>
    <source>
        <strain evidence="2">cv. PAL-ZL1</strain>
    </source>
</reference>
<evidence type="ECO:0000313" key="1">
    <source>
        <dbReference type="EMBL" id="KAL3597964.1"/>
    </source>
</evidence>
<organism evidence="1 2">
    <name type="scientific">Populus alba</name>
    <name type="common">White poplar</name>
    <dbReference type="NCBI Taxonomy" id="43335"/>
    <lineage>
        <taxon>Eukaryota</taxon>
        <taxon>Viridiplantae</taxon>
        <taxon>Streptophyta</taxon>
        <taxon>Embryophyta</taxon>
        <taxon>Tracheophyta</taxon>
        <taxon>Spermatophyta</taxon>
        <taxon>Magnoliopsida</taxon>
        <taxon>eudicotyledons</taxon>
        <taxon>Gunneridae</taxon>
        <taxon>Pentapetalae</taxon>
        <taxon>rosids</taxon>
        <taxon>fabids</taxon>
        <taxon>Malpighiales</taxon>
        <taxon>Salicaceae</taxon>
        <taxon>Saliceae</taxon>
        <taxon>Populus</taxon>
    </lineage>
</organism>
<keyword evidence="2" id="KW-1185">Reference proteome</keyword>
<dbReference type="EMBL" id="RCHU02000004">
    <property type="protein sequence ID" value="KAL3597964.1"/>
    <property type="molecule type" value="Genomic_DNA"/>
</dbReference>
<accession>A0ACC4CJ26</accession>
<proteinExistence type="predicted"/>
<name>A0ACC4CJ26_POPAL</name>
<gene>
    <name evidence="1" type="ORF">D5086_009601</name>
</gene>
<comment type="caution">
    <text evidence="1">The sequence shown here is derived from an EMBL/GenBank/DDBJ whole genome shotgun (WGS) entry which is preliminary data.</text>
</comment>
<sequence>MGSGLPVFLLITCLQVLVIAAVTDSNDLSSLNSLKSNWKNTPPNWTGYDPCGGGWEGIGCTGSRITSIVLSGMGLSGTLTGDIGNFPELQTLELSQNNGLTGILPSAIVNLKKLQNLFLVDCNFNGPIPDEIGSLTQLVSLSLASNNFTGPIPPSIGKMSNLFLLDLTDNKLSGTIPVSDGTSPGLDLLLLESNKLTGSIPSTLGLVTSLEVVVMEKTQLTGQIPPDFFSLSNLQTLDARNNKLNGTLDIGTSSINQLSLVDLRENQISAFIKRSGVEKVGVILVGNPVCQETGSVTESYCSVPQTESSYSTPPNNCVASSCFANQTSSPNCKCAFPYTGLLQFRAPSFSNLENSTYYTVLEKSLMDSFKLHQLPVDSVNLSHPRRDSSTYLVLNLQVFPFGQDRFNRTGISSIGFALSNQTFKPPSQFGPFYFMGDAYLYFADEVTGSKKSSNTGVIIGAAAGGSVLLLLLLGAGLYARRQKKRAERATEQNNPFAHWESNKSIGGVPQLKGARNFSFEELRKYSNNFSETNDIGSGGYGNIKVKKTLNLKLFGTGAQHLIFVNRDSYITTSLHLVWFSKIFTW</sequence>